<evidence type="ECO:0000259" key="4">
    <source>
        <dbReference type="Pfam" id="PF00931"/>
    </source>
</evidence>
<evidence type="ECO:0000313" key="7">
    <source>
        <dbReference type="EMBL" id="KMZ62388.1"/>
    </source>
</evidence>
<gene>
    <name evidence="7" type="ORF">ZOSMA_46G00640</name>
</gene>
<keyword evidence="2" id="KW-0677">Repeat</keyword>
<dbReference type="GO" id="GO:0043531">
    <property type="term" value="F:ADP binding"/>
    <property type="evidence" value="ECO:0007669"/>
    <property type="project" value="InterPro"/>
</dbReference>
<keyword evidence="1" id="KW-0433">Leucine-rich repeat</keyword>
<dbReference type="InterPro" id="IPR042197">
    <property type="entry name" value="Apaf_helical"/>
</dbReference>
<comment type="caution">
    <text evidence="7">The sequence shown here is derived from an EMBL/GenBank/DDBJ whole genome shotgun (WGS) entry which is preliminary data.</text>
</comment>
<keyword evidence="8" id="KW-1185">Reference proteome</keyword>
<dbReference type="Gene3D" id="1.10.8.430">
    <property type="entry name" value="Helical domain of apoptotic protease-activating factors"/>
    <property type="match status" value="1"/>
</dbReference>
<evidence type="ECO:0000256" key="2">
    <source>
        <dbReference type="ARBA" id="ARBA00022737"/>
    </source>
</evidence>
<dbReference type="STRING" id="29655.A0A0K9P072"/>
<dbReference type="PRINTS" id="PR00364">
    <property type="entry name" value="DISEASERSIST"/>
</dbReference>
<feature type="domain" description="NB-ARC" evidence="4">
    <location>
        <begin position="206"/>
        <end position="374"/>
    </location>
</feature>
<evidence type="ECO:0000313" key="8">
    <source>
        <dbReference type="Proteomes" id="UP000036987"/>
    </source>
</evidence>
<dbReference type="SUPFAM" id="SSF52540">
    <property type="entry name" value="P-loop containing nucleoside triphosphate hydrolases"/>
    <property type="match status" value="1"/>
</dbReference>
<accession>A0A0K9P072</accession>
<feature type="domain" description="R13L1/DRL21-like LRR repeat region" evidence="6">
    <location>
        <begin position="703"/>
        <end position="830"/>
    </location>
</feature>
<evidence type="ECO:0000256" key="3">
    <source>
        <dbReference type="ARBA" id="ARBA00022821"/>
    </source>
</evidence>
<dbReference type="OMA" id="EQIPECE"/>
<dbReference type="InterPro" id="IPR032675">
    <property type="entry name" value="LRR_dom_sf"/>
</dbReference>
<protein>
    <submittedName>
        <fullName evidence="7">NB-ARC domain-containing disease resistance protein</fullName>
    </submittedName>
</protein>
<dbReference type="InterPro" id="IPR058922">
    <property type="entry name" value="WHD_DRP"/>
</dbReference>
<dbReference type="GO" id="GO:0002758">
    <property type="term" value="P:innate immune response-activating signaling pathway"/>
    <property type="evidence" value="ECO:0007669"/>
    <property type="project" value="UniProtKB-ARBA"/>
</dbReference>
<proteinExistence type="predicted"/>
<organism evidence="7 8">
    <name type="scientific">Zostera marina</name>
    <name type="common">Eelgrass</name>
    <dbReference type="NCBI Taxonomy" id="29655"/>
    <lineage>
        <taxon>Eukaryota</taxon>
        <taxon>Viridiplantae</taxon>
        <taxon>Streptophyta</taxon>
        <taxon>Embryophyta</taxon>
        <taxon>Tracheophyta</taxon>
        <taxon>Spermatophyta</taxon>
        <taxon>Magnoliopsida</taxon>
        <taxon>Liliopsida</taxon>
        <taxon>Zosteraceae</taxon>
        <taxon>Zostera</taxon>
    </lineage>
</organism>
<dbReference type="GO" id="GO:0009626">
    <property type="term" value="P:plant-type hypersensitive response"/>
    <property type="evidence" value="ECO:0007669"/>
    <property type="project" value="UniProtKB-ARBA"/>
</dbReference>
<dbReference type="InterPro" id="IPR002182">
    <property type="entry name" value="NB-ARC"/>
</dbReference>
<dbReference type="Gene3D" id="3.80.10.10">
    <property type="entry name" value="Ribonuclease Inhibitor"/>
    <property type="match status" value="1"/>
</dbReference>
<evidence type="ECO:0000259" key="5">
    <source>
        <dbReference type="Pfam" id="PF23559"/>
    </source>
</evidence>
<dbReference type="FunFam" id="1.10.10.10:FF:000322">
    <property type="entry name" value="Probable disease resistance protein At1g63360"/>
    <property type="match status" value="1"/>
</dbReference>
<dbReference type="Proteomes" id="UP000036987">
    <property type="component" value="Unassembled WGS sequence"/>
</dbReference>
<dbReference type="GO" id="GO:0042742">
    <property type="term" value="P:defense response to bacterium"/>
    <property type="evidence" value="ECO:0007669"/>
    <property type="project" value="UniProtKB-ARBA"/>
</dbReference>
<dbReference type="Gene3D" id="1.10.10.10">
    <property type="entry name" value="Winged helix-like DNA-binding domain superfamily/Winged helix DNA-binding domain"/>
    <property type="match status" value="1"/>
</dbReference>
<dbReference type="SUPFAM" id="SSF52058">
    <property type="entry name" value="L domain-like"/>
    <property type="match status" value="1"/>
</dbReference>
<reference evidence="8" key="1">
    <citation type="journal article" date="2016" name="Nature">
        <title>The genome of the seagrass Zostera marina reveals angiosperm adaptation to the sea.</title>
        <authorList>
            <person name="Olsen J.L."/>
            <person name="Rouze P."/>
            <person name="Verhelst B."/>
            <person name="Lin Y.-C."/>
            <person name="Bayer T."/>
            <person name="Collen J."/>
            <person name="Dattolo E."/>
            <person name="De Paoli E."/>
            <person name="Dittami S."/>
            <person name="Maumus F."/>
            <person name="Michel G."/>
            <person name="Kersting A."/>
            <person name="Lauritano C."/>
            <person name="Lohaus R."/>
            <person name="Toepel M."/>
            <person name="Tonon T."/>
            <person name="Vanneste K."/>
            <person name="Amirebrahimi M."/>
            <person name="Brakel J."/>
            <person name="Bostroem C."/>
            <person name="Chovatia M."/>
            <person name="Grimwood J."/>
            <person name="Jenkins J.W."/>
            <person name="Jueterbock A."/>
            <person name="Mraz A."/>
            <person name="Stam W.T."/>
            <person name="Tice H."/>
            <person name="Bornberg-Bauer E."/>
            <person name="Green P.J."/>
            <person name="Pearson G.A."/>
            <person name="Procaccini G."/>
            <person name="Duarte C.M."/>
            <person name="Schmutz J."/>
            <person name="Reusch T.B.H."/>
            <person name="Van de Peer Y."/>
        </authorList>
    </citation>
    <scope>NUCLEOTIDE SEQUENCE [LARGE SCALE GENOMIC DNA]</scope>
    <source>
        <strain evidence="8">cv. Finnish</strain>
    </source>
</reference>
<dbReference type="InterPro" id="IPR027417">
    <property type="entry name" value="P-loop_NTPase"/>
</dbReference>
<dbReference type="PANTHER" id="PTHR36766:SF64">
    <property type="entry name" value="OS12G0206100 PROTEIN"/>
    <property type="match status" value="1"/>
</dbReference>
<dbReference type="InterPro" id="IPR056789">
    <property type="entry name" value="LRR_R13L1-DRL21"/>
</dbReference>
<name>A0A0K9P072_ZOSMR</name>
<dbReference type="Pfam" id="PF00931">
    <property type="entry name" value="NB-ARC"/>
    <property type="match status" value="1"/>
</dbReference>
<dbReference type="Pfam" id="PF23559">
    <property type="entry name" value="WHD_DRP"/>
    <property type="match status" value="1"/>
</dbReference>
<dbReference type="AlphaFoldDB" id="A0A0K9P072"/>
<keyword evidence="3" id="KW-0611">Plant defense</keyword>
<dbReference type="PANTHER" id="PTHR36766">
    <property type="entry name" value="PLANT BROAD-SPECTRUM MILDEW RESISTANCE PROTEIN RPW8"/>
    <property type="match status" value="1"/>
</dbReference>
<dbReference type="Gene3D" id="3.40.50.300">
    <property type="entry name" value="P-loop containing nucleotide triphosphate hydrolases"/>
    <property type="match status" value="1"/>
</dbReference>
<evidence type="ECO:0000259" key="6">
    <source>
        <dbReference type="Pfam" id="PF25019"/>
    </source>
</evidence>
<dbReference type="Pfam" id="PF25019">
    <property type="entry name" value="LRR_R13L1-DRL21"/>
    <property type="match status" value="1"/>
</dbReference>
<evidence type="ECO:0000256" key="1">
    <source>
        <dbReference type="ARBA" id="ARBA00022614"/>
    </source>
</evidence>
<sequence length="948" mass="110135">MEDPFKKEYSKKKEEIKNKIDSLKFRYNTIKVLLKESEEKWEITHQPTKQWLYYLKLYSSEVEDLYEEYDYELFRLSIKQQSYTKDHKLRSKDVSTSNQISVNREMNNEMSFGAHSSETTFDLFSTSFIEYMLSNLEKLRVKYDYICSHREEDLLKRTKKDVLGLKEKDNIHNLGKHDGKETEVRSFKTASVPFTDEPNIYGRDYDEKKLSEKILECHEQVIVLVGMGGLGKTTLAKKLYKNKDIENHFATQFWVCVLDDFDIKRITRDSLEFITKKKCSFNVFSVIQEELQEELKGKKFFLILDDIWIENQCDWECLGFLSNLGSYGSKILVTTRSRVAAEAIYPTLEYLRYDLKTLDYKDSVEMFQNFAFRGLDEQKKQELKNMSMDIVKRCNGLPLMISVIGKLLNDTDGDKKKWRTIIESDSWKTEFILNTYKISYDHLSNELKQCFLYCSAFPKDHMFDRAELANLWIAQGLVKDGASKLIKEVEIECVDGLLHRSFLEQNKGHFGEVKYSVHDIMHDLAKLLICDGRSLANGDLSVSGNSNFSHNSEEICAYNNNCIEPIVGRTFHHSLYPIHADSKQVRVVICDASYFDTISVSVDLFKHLRYLDLIGAITNLPKVVCQLYNLYTLRFQISLGNWNSSDFDLPKDIGNLKKLQHMYVHSTKYCGHVKLTCGIGELVNLQTLPSIIKVTRCGEYCTISELKNLSYVGGTLAIIGLENVKTVEEAKSARLEIKKNIKGLEFRWNVSGHFNDVDLKQRYSNVLDNLLPNENIENLRILNYYCNQFPNWLSNGSLANLTVLFLSLCSCETLPVLGKIPFLKDLTISGFTNLKQVGIEIYDSEKPEFSFKSLVKLKFYRMNSWEEWRLVDMCHFHSLNELYILYCSKLHVSNASRMLSQLRKLKVIDSPHLIEWCRRHADTFRDDLDWITTAMGFDVGCQMGHLPS</sequence>
<dbReference type="EMBL" id="LFYR01001368">
    <property type="protein sequence ID" value="KMZ62388.1"/>
    <property type="molecule type" value="Genomic_DNA"/>
</dbReference>
<feature type="domain" description="Disease resistance protein winged helix" evidence="5">
    <location>
        <begin position="457"/>
        <end position="525"/>
    </location>
</feature>
<dbReference type="FunFam" id="3.40.50.300:FF:001091">
    <property type="entry name" value="Probable disease resistance protein At1g61300"/>
    <property type="match status" value="1"/>
</dbReference>
<dbReference type="OrthoDB" id="748871at2759"/>
<dbReference type="InterPro" id="IPR036388">
    <property type="entry name" value="WH-like_DNA-bd_sf"/>
</dbReference>